<feature type="transmembrane region" description="Helical" evidence="13">
    <location>
        <begin position="157"/>
        <end position="186"/>
    </location>
</feature>
<dbReference type="PIRSF" id="PIRSF002764">
    <property type="entry name" value="CcmB"/>
    <property type="match status" value="1"/>
</dbReference>
<dbReference type="Proteomes" id="UP000295375">
    <property type="component" value="Unassembled WGS sequence"/>
</dbReference>
<evidence type="ECO:0000256" key="9">
    <source>
        <dbReference type="ARBA" id="ARBA00022748"/>
    </source>
</evidence>
<feature type="transmembrane region" description="Helical" evidence="13">
    <location>
        <begin position="51"/>
        <end position="69"/>
    </location>
</feature>
<comment type="function">
    <text evidence="1 12">Required for the export of heme to the periplasm for the biogenesis of c-type cytochromes.</text>
</comment>
<dbReference type="AlphaFoldDB" id="A0A4R6UYW4"/>
<keyword evidence="5 12" id="KW-0813">Transport</keyword>
<protein>
    <recommendedName>
        <fullName evidence="4 12">Heme exporter protein B</fullName>
    </recommendedName>
</protein>
<comment type="similarity">
    <text evidence="3 12">Belongs to the CcmB/CycW/HelB family.</text>
</comment>
<feature type="transmembrane region" description="Helical" evidence="13">
    <location>
        <begin position="192"/>
        <end position="214"/>
    </location>
</feature>
<keyword evidence="10 13" id="KW-1133">Transmembrane helix</keyword>
<evidence type="ECO:0000313" key="14">
    <source>
        <dbReference type="EMBL" id="TDQ51183.1"/>
    </source>
</evidence>
<keyword evidence="11 12" id="KW-0472">Membrane</keyword>
<dbReference type="InterPro" id="IPR026031">
    <property type="entry name" value="Cyt_c_CcmB_bac"/>
</dbReference>
<dbReference type="PANTHER" id="PTHR30070:SF1">
    <property type="entry name" value="CYTOCHROME C BIOGENESIS B-RELATED"/>
    <property type="match status" value="1"/>
</dbReference>
<keyword evidence="7 12" id="KW-0997">Cell inner membrane</keyword>
<dbReference type="OrthoDB" id="9799895at2"/>
<proteinExistence type="inferred from homology"/>
<evidence type="ECO:0000313" key="15">
    <source>
        <dbReference type="Proteomes" id="UP000295375"/>
    </source>
</evidence>
<evidence type="ECO:0000256" key="11">
    <source>
        <dbReference type="ARBA" id="ARBA00023136"/>
    </source>
</evidence>
<dbReference type="GO" id="GO:0017004">
    <property type="term" value="P:cytochrome complex assembly"/>
    <property type="evidence" value="ECO:0007669"/>
    <property type="project" value="UniProtKB-KW"/>
</dbReference>
<feature type="transmembrane region" description="Helical" evidence="13">
    <location>
        <begin position="126"/>
        <end position="145"/>
    </location>
</feature>
<dbReference type="PRINTS" id="PR01414">
    <property type="entry name" value="CCMBBIOGNSIS"/>
</dbReference>
<dbReference type="GO" id="GO:1903607">
    <property type="term" value="P:cytochrome c biosynthetic process"/>
    <property type="evidence" value="ECO:0007669"/>
    <property type="project" value="TreeGrafter"/>
</dbReference>
<dbReference type="PANTHER" id="PTHR30070">
    <property type="entry name" value="HEME EXPORTER PROTEIN B"/>
    <property type="match status" value="1"/>
</dbReference>
<keyword evidence="8 13" id="KW-0812">Transmembrane</keyword>
<evidence type="ECO:0000256" key="4">
    <source>
        <dbReference type="ARBA" id="ARBA00016452"/>
    </source>
</evidence>
<keyword evidence="9 12" id="KW-0201">Cytochrome c-type biogenesis</keyword>
<evidence type="ECO:0000256" key="7">
    <source>
        <dbReference type="ARBA" id="ARBA00022519"/>
    </source>
</evidence>
<dbReference type="GO" id="GO:0005886">
    <property type="term" value="C:plasma membrane"/>
    <property type="evidence" value="ECO:0007669"/>
    <property type="project" value="UniProtKB-SubCell"/>
</dbReference>
<dbReference type="RefSeq" id="WP_133587035.1">
    <property type="nucleotide sequence ID" value="NZ_CP037953.1"/>
</dbReference>
<accession>A0A4R6UYW4</accession>
<dbReference type="GO" id="GO:0015232">
    <property type="term" value="F:heme transmembrane transporter activity"/>
    <property type="evidence" value="ECO:0007669"/>
    <property type="project" value="InterPro"/>
</dbReference>
<keyword evidence="15" id="KW-1185">Reference proteome</keyword>
<keyword evidence="6 12" id="KW-1003">Cell membrane</keyword>
<evidence type="ECO:0000256" key="13">
    <source>
        <dbReference type="SAM" id="Phobius"/>
    </source>
</evidence>
<evidence type="ECO:0000256" key="1">
    <source>
        <dbReference type="ARBA" id="ARBA00002442"/>
    </source>
</evidence>
<dbReference type="NCBIfam" id="TIGR01190">
    <property type="entry name" value="ccmB"/>
    <property type="match status" value="1"/>
</dbReference>
<evidence type="ECO:0000256" key="6">
    <source>
        <dbReference type="ARBA" id="ARBA00022475"/>
    </source>
</evidence>
<gene>
    <name evidence="14" type="ORF">EV696_101153</name>
</gene>
<evidence type="ECO:0000256" key="10">
    <source>
        <dbReference type="ARBA" id="ARBA00022989"/>
    </source>
</evidence>
<evidence type="ECO:0000256" key="8">
    <source>
        <dbReference type="ARBA" id="ARBA00022692"/>
    </source>
</evidence>
<dbReference type="Pfam" id="PF03379">
    <property type="entry name" value="CcmB"/>
    <property type="match status" value="1"/>
</dbReference>
<name>A0A4R6UYW4_9GAMM</name>
<evidence type="ECO:0000256" key="2">
    <source>
        <dbReference type="ARBA" id="ARBA00004429"/>
    </source>
</evidence>
<evidence type="ECO:0000256" key="5">
    <source>
        <dbReference type="ARBA" id="ARBA00022448"/>
    </source>
</evidence>
<feature type="transmembrane region" description="Helical" evidence="13">
    <location>
        <begin position="20"/>
        <end position="39"/>
    </location>
</feature>
<reference evidence="14 15" key="1">
    <citation type="submission" date="2019-03" db="EMBL/GenBank/DDBJ databases">
        <title>Genomic Encyclopedia of Type Strains, Phase IV (KMG-IV): sequencing the most valuable type-strain genomes for metagenomic binning, comparative biology and taxonomic classification.</title>
        <authorList>
            <person name="Goeker M."/>
        </authorList>
    </citation>
    <scope>NUCLEOTIDE SEQUENCE [LARGE SCALE GENOMIC DNA]</scope>
    <source>
        <strain evidence="14 15">DSM 103792</strain>
    </source>
</reference>
<comment type="caution">
    <text evidence="14">The sequence shown here is derived from an EMBL/GenBank/DDBJ whole genome shotgun (WGS) entry which is preliminary data.</text>
</comment>
<sequence length="220" mass="23325">MFKTLLQRELKLALRRPAELVNPLVFFLLVISLFPFAVSPEKADLAKVAPGVLWVAALFASMLTLELFYRGDYEDGSLEQLLLVTRAPYLVALAKASAQWLLSGLPLVLISPLLAGMMYLPDDGLLPLFLGLLLGSPVFCLIGGVGMSLTVGLRRGAVLLGLLIMPLLIPVLIYGAGAVTAALQGLPYNGQLALLGALLLFSLVLTPWASGAALKVSVSS</sequence>
<organism evidence="14 15">
    <name type="scientific">Permianibacter aggregans</name>
    <dbReference type="NCBI Taxonomy" id="1510150"/>
    <lineage>
        <taxon>Bacteria</taxon>
        <taxon>Pseudomonadati</taxon>
        <taxon>Pseudomonadota</taxon>
        <taxon>Gammaproteobacteria</taxon>
        <taxon>Pseudomonadales</taxon>
        <taxon>Pseudomonadaceae</taxon>
        <taxon>Permianibacter</taxon>
    </lineage>
</organism>
<dbReference type="EMBL" id="SNYM01000001">
    <property type="protein sequence ID" value="TDQ51183.1"/>
    <property type="molecule type" value="Genomic_DNA"/>
</dbReference>
<feature type="transmembrane region" description="Helical" evidence="13">
    <location>
        <begin position="100"/>
        <end position="120"/>
    </location>
</feature>
<comment type="subcellular location">
    <subcellularLocation>
        <location evidence="2">Cell inner membrane</location>
        <topology evidence="2">Multi-pass membrane protein</topology>
    </subcellularLocation>
</comment>
<evidence type="ECO:0000256" key="3">
    <source>
        <dbReference type="ARBA" id="ARBA00010544"/>
    </source>
</evidence>
<dbReference type="InterPro" id="IPR003544">
    <property type="entry name" value="Cyt_c_biogenesis_CcmB"/>
</dbReference>
<evidence type="ECO:0000256" key="12">
    <source>
        <dbReference type="PIRNR" id="PIRNR002764"/>
    </source>
</evidence>